<keyword evidence="2" id="KW-0378">Hydrolase</keyword>
<evidence type="ECO:0000259" key="3">
    <source>
        <dbReference type="Pfam" id="PF00144"/>
    </source>
</evidence>
<organism evidence="4 5">
    <name type="scientific">Akanthomyces muscarius</name>
    <name type="common">Entomopathogenic fungus</name>
    <name type="synonym">Lecanicillium muscarium</name>
    <dbReference type="NCBI Taxonomy" id="2231603"/>
    <lineage>
        <taxon>Eukaryota</taxon>
        <taxon>Fungi</taxon>
        <taxon>Dikarya</taxon>
        <taxon>Ascomycota</taxon>
        <taxon>Pezizomycotina</taxon>
        <taxon>Sordariomycetes</taxon>
        <taxon>Hypocreomycetidae</taxon>
        <taxon>Hypocreales</taxon>
        <taxon>Cordycipitaceae</taxon>
        <taxon>Akanthomyces</taxon>
    </lineage>
</organism>
<dbReference type="Gene3D" id="3.40.710.10">
    <property type="entry name" value="DD-peptidase/beta-lactamase superfamily"/>
    <property type="match status" value="1"/>
</dbReference>
<sequence>MSQEIDARCNKVIQAGLVHGAVFCATNAAGDFTYTSALGERTLLSGEKATQRADDILCLAAATGLVTTIAVLQCVEDGTLSLTDDILDIAPELRDKQVITGHSKFADGQKPTMEPLRGPTTLQMLLTHSSGVVFDVLNEHVDRWRRTFAPQDPNAQLTTPRFEMGGRGGMAITLVLGRSKVA</sequence>
<dbReference type="RefSeq" id="XP_056059986.1">
    <property type="nucleotide sequence ID" value="XM_056204651.1"/>
</dbReference>
<dbReference type="AlphaFoldDB" id="A0A9W8URR2"/>
<dbReference type="GeneID" id="80893877"/>
<proteinExistence type="inferred from homology"/>
<comment type="similarity">
    <text evidence="1">Belongs to the class-A beta-lactamase family.</text>
</comment>
<evidence type="ECO:0000313" key="4">
    <source>
        <dbReference type="EMBL" id="KAJ4165071.1"/>
    </source>
</evidence>
<keyword evidence="5" id="KW-1185">Reference proteome</keyword>
<dbReference type="InterPro" id="IPR050789">
    <property type="entry name" value="Diverse_Enzym_Activities"/>
</dbReference>
<dbReference type="GO" id="GO:0016787">
    <property type="term" value="F:hydrolase activity"/>
    <property type="evidence" value="ECO:0007669"/>
    <property type="project" value="UniProtKB-KW"/>
</dbReference>
<evidence type="ECO:0000256" key="1">
    <source>
        <dbReference type="ARBA" id="ARBA00009009"/>
    </source>
</evidence>
<reference evidence="4" key="1">
    <citation type="journal article" date="2023" name="Access Microbiol">
        <title>De-novo genome assembly for Akanthomyces muscarius, a biocontrol agent of insect agricultural pests.</title>
        <authorList>
            <person name="Erdos Z."/>
            <person name="Studholme D.J."/>
            <person name="Raymond B."/>
            <person name="Sharma M."/>
        </authorList>
    </citation>
    <scope>NUCLEOTIDE SEQUENCE</scope>
    <source>
        <strain evidence="4">Ve6</strain>
    </source>
</reference>
<dbReference type="KEGG" id="amus:LMH87_006718"/>
<dbReference type="Pfam" id="PF00144">
    <property type="entry name" value="Beta-lactamase"/>
    <property type="match status" value="1"/>
</dbReference>
<evidence type="ECO:0000313" key="5">
    <source>
        <dbReference type="Proteomes" id="UP001144673"/>
    </source>
</evidence>
<dbReference type="SUPFAM" id="SSF56601">
    <property type="entry name" value="beta-lactamase/transpeptidase-like"/>
    <property type="match status" value="1"/>
</dbReference>
<gene>
    <name evidence="4" type="ORF">LMH87_006718</name>
</gene>
<accession>A0A9W8URR2</accession>
<protein>
    <recommendedName>
        <fullName evidence="3">Beta-lactamase-related domain-containing protein</fullName>
    </recommendedName>
</protein>
<dbReference type="EMBL" id="JAJHUN010000001">
    <property type="protein sequence ID" value="KAJ4165071.1"/>
    <property type="molecule type" value="Genomic_DNA"/>
</dbReference>
<dbReference type="InterPro" id="IPR001466">
    <property type="entry name" value="Beta-lactam-related"/>
</dbReference>
<dbReference type="PANTHER" id="PTHR43283">
    <property type="entry name" value="BETA-LACTAMASE-RELATED"/>
    <property type="match status" value="1"/>
</dbReference>
<name>A0A9W8URR2_AKAMU</name>
<feature type="domain" description="Beta-lactamase-related" evidence="3">
    <location>
        <begin position="52"/>
        <end position="135"/>
    </location>
</feature>
<dbReference type="Proteomes" id="UP001144673">
    <property type="component" value="Chromosome 1"/>
</dbReference>
<dbReference type="InterPro" id="IPR012338">
    <property type="entry name" value="Beta-lactam/transpept-like"/>
</dbReference>
<comment type="caution">
    <text evidence="4">The sequence shown here is derived from an EMBL/GenBank/DDBJ whole genome shotgun (WGS) entry which is preliminary data.</text>
</comment>
<evidence type="ECO:0000256" key="2">
    <source>
        <dbReference type="ARBA" id="ARBA00022801"/>
    </source>
</evidence>
<dbReference type="PANTHER" id="PTHR43283:SF17">
    <property type="entry name" value="(LOVD), PUTATIVE (AFU_ORTHOLOGUE AFUA_5G00920)-RELATED"/>
    <property type="match status" value="1"/>
</dbReference>